<dbReference type="RefSeq" id="WP_179794096.1">
    <property type="nucleotide sequence ID" value="NZ_BAABHP010000028.1"/>
</dbReference>
<protein>
    <recommendedName>
        <fullName evidence="2">Ribosome-binding factor A</fullName>
    </recommendedName>
</protein>
<evidence type="ECO:0000256" key="2">
    <source>
        <dbReference type="HAMAP-Rule" id="MF_00003"/>
    </source>
</evidence>
<evidence type="ECO:0000256" key="3">
    <source>
        <dbReference type="SAM" id="MobiDB-lite"/>
    </source>
</evidence>
<dbReference type="InterPro" id="IPR023799">
    <property type="entry name" value="RbfA_dom_sf"/>
</dbReference>
<comment type="subunit">
    <text evidence="2">Monomer. Binds 30S ribosomal subunits, but not 50S ribosomal subunits or 70S ribosomes.</text>
</comment>
<dbReference type="NCBIfam" id="TIGR00082">
    <property type="entry name" value="rbfA"/>
    <property type="match status" value="1"/>
</dbReference>
<dbReference type="PROSITE" id="PS01319">
    <property type="entry name" value="RBFA"/>
    <property type="match status" value="1"/>
</dbReference>
<dbReference type="Gene3D" id="3.30.300.20">
    <property type="match status" value="1"/>
</dbReference>
<dbReference type="HAMAP" id="MF_00003">
    <property type="entry name" value="RbfA"/>
    <property type="match status" value="1"/>
</dbReference>
<dbReference type="PANTHER" id="PTHR33515">
    <property type="entry name" value="RIBOSOME-BINDING FACTOR A, CHLOROPLASTIC-RELATED"/>
    <property type="match status" value="1"/>
</dbReference>
<dbReference type="Proteomes" id="UP000535890">
    <property type="component" value="Unassembled WGS sequence"/>
</dbReference>
<evidence type="ECO:0000313" key="4">
    <source>
        <dbReference type="EMBL" id="NYD36415.1"/>
    </source>
</evidence>
<dbReference type="GO" id="GO:0030490">
    <property type="term" value="P:maturation of SSU-rRNA"/>
    <property type="evidence" value="ECO:0007669"/>
    <property type="project" value="UniProtKB-UniRule"/>
</dbReference>
<comment type="function">
    <text evidence="2">One of several proteins that assist in the late maturation steps of the functional core of the 30S ribosomal subunit. Associates with free 30S ribosomal subunits (but not with 30S subunits that are part of 70S ribosomes or polysomes). Required for efficient processing of 16S rRNA. May interact with the 5'-terminal helix region of 16S rRNA.</text>
</comment>
<dbReference type="EMBL" id="JACCBN010000001">
    <property type="protein sequence ID" value="NYD36415.1"/>
    <property type="molecule type" value="Genomic_DNA"/>
</dbReference>
<keyword evidence="1 2" id="KW-0690">Ribosome biogenesis</keyword>
<organism evidence="4 5">
    <name type="scientific">Actinomycetospora corticicola</name>
    <dbReference type="NCBI Taxonomy" id="663602"/>
    <lineage>
        <taxon>Bacteria</taxon>
        <taxon>Bacillati</taxon>
        <taxon>Actinomycetota</taxon>
        <taxon>Actinomycetes</taxon>
        <taxon>Pseudonocardiales</taxon>
        <taxon>Pseudonocardiaceae</taxon>
        <taxon>Actinomycetospora</taxon>
    </lineage>
</organism>
<dbReference type="Pfam" id="PF02033">
    <property type="entry name" value="RBFA"/>
    <property type="match status" value="1"/>
</dbReference>
<dbReference type="InterPro" id="IPR020053">
    <property type="entry name" value="Ribosome-bd_factorA_CS"/>
</dbReference>
<dbReference type="InterPro" id="IPR000238">
    <property type="entry name" value="RbfA"/>
</dbReference>
<comment type="similarity">
    <text evidence="2">Belongs to the RbfA family.</text>
</comment>
<sequence>MADAPRARRLAKRIIQIVASTLEHEVKDPRLKLVTITDARITADLREATVYYTVYGDETDHDNSAAALTSATGVVRTAVGRQTGIRHTPSITFVQDEVPEDAARMEELLAGVRAADQEVASLAASADYAGEADPYRKPHEDDEDEDSDDLEAADDLVEADDGPDDGSARA</sequence>
<proteinExistence type="inferred from homology"/>
<accession>A0A7Y9J5Q7</accession>
<dbReference type="GO" id="GO:0043024">
    <property type="term" value="F:ribosomal small subunit binding"/>
    <property type="evidence" value="ECO:0007669"/>
    <property type="project" value="TreeGrafter"/>
</dbReference>
<feature type="compositionally biased region" description="Acidic residues" evidence="3">
    <location>
        <begin position="141"/>
        <end position="164"/>
    </location>
</feature>
<dbReference type="GO" id="GO:0005829">
    <property type="term" value="C:cytosol"/>
    <property type="evidence" value="ECO:0007669"/>
    <property type="project" value="TreeGrafter"/>
</dbReference>
<comment type="caution">
    <text evidence="4">The sequence shown here is derived from an EMBL/GenBank/DDBJ whole genome shotgun (WGS) entry which is preliminary data.</text>
</comment>
<dbReference type="SUPFAM" id="SSF89919">
    <property type="entry name" value="Ribosome-binding factor A, RbfA"/>
    <property type="match status" value="1"/>
</dbReference>
<comment type="subcellular location">
    <subcellularLocation>
        <location evidence="2">Cytoplasm</location>
    </subcellularLocation>
</comment>
<feature type="region of interest" description="Disordered" evidence="3">
    <location>
        <begin position="123"/>
        <end position="170"/>
    </location>
</feature>
<dbReference type="PANTHER" id="PTHR33515:SF1">
    <property type="entry name" value="RIBOSOME-BINDING FACTOR A, CHLOROPLASTIC-RELATED"/>
    <property type="match status" value="1"/>
</dbReference>
<keyword evidence="5" id="KW-1185">Reference proteome</keyword>
<dbReference type="InterPro" id="IPR015946">
    <property type="entry name" value="KH_dom-like_a/b"/>
</dbReference>
<keyword evidence="2" id="KW-0963">Cytoplasm</keyword>
<reference evidence="4 5" key="1">
    <citation type="submission" date="2020-07" db="EMBL/GenBank/DDBJ databases">
        <title>Sequencing the genomes of 1000 actinobacteria strains.</title>
        <authorList>
            <person name="Klenk H.-P."/>
        </authorList>
    </citation>
    <scope>NUCLEOTIDE SEQUENCE [LARGE SCALE GENOMIC DNA]</scope>
    <source>
        <strain evidence="4 5">DSM 45772</strain>
    </source>
</reference>
<gene>
    <name evidence="2" type="primary">rbfA</name>
    <name evidence="4" type="ORF">BJ983_002517</name>
</gene>
<evidence type="ECO:0000313" key="5">
    <source>
        <dbReference type="Proteomes" id="UP000535890"/>
    </source>
</evidence>
<evidence type="ECO:0000256" key="1">
    <source>
        <dbReference type="ARBA" id="ARBA00022517"/>
    </source>
</evidence>
<dbReference type="AlphaFoldDB" id="A0A7Y9J5Q7"/>
<name>A0A7Y9J5Q7_9PSEU</name>